<protein>
    <recommendedName>
        <fullName evidence="4">Lipocalin-like domain-containing protein</fullName>
    </recommendedName>
</protein>
<reference evidence="3" key="1">
    <citation type="journal article" date="2019" name="Int. J. Syst. Evol. Microbiol.">
        <title>The Global Catalogue of Microorganisms (GCM) 10K type strain sequencing project: providing services to taxonomists for standard genome sequencing and annotation.</title>
        <authorList>
            <consortium name="The Broad Institute Genomics Platform"/>
            <consortium name="The Broad Institute Genome Sequencing Center for Infectious Disease"/>
            <person name="Wu L."/>
            <person name="Ma J."/>
        </authorList>
    </citation>
    <scope>NUCLEOTIDE SEQUENCE [LARGE SCALE GENOMIC DNA]</scope>
    <source>
        <strain evidence="3">KCTC 42398</strain>
    </source>
</reference>
<comment type="caution">
    <text evidence="2">The sequence shown here is derived from an EMBL/GenBank/DDBJ whole genome shotgun (WGS) entry which is preliminary data.</text>
</comment>
<name>A0ABW5T8N6_9FLAO</name>
<evidence type="ECO:0008006" key="4">
    <source>
        <dbReference type="Google" id="ProtNLM"/>
    </source>
</evidence>
<dbReference type="Proteomes" id="UP001597476">
    <property type="component" value="Unassembled WGS sequence"/>
</dbReference>
<sequence length="161" mass="17565">MKKVFNIGLLVMLSFSLMSSMCSSDDDDGSPNNNSQQIAEIENTAESGTWRITNFNDSGQNETSDFNGYDFSFNSDGSLVATNGSNTMTGTWSVTDDSNSSDDSSSDDDIDFNIFFPVSDSNDFEDLNDDWDVVMTLSTRIELIDISGGNGGTDILTFEKN</sequence>
<organism evidence="2 3">
    <name type="scientific">Hyunsoonleella rubra</name>
    <dbReference type="NCBI Taxonomy" id="1737062"/>
    <lineage>
        <taxon>Bacteria</taxon>
        <taxon>Pseudomonadati</taxon>
        <taxon>Bacteroidota</taxon>
        <taxon>Flavobacteriia</taxon>
        <taxon>Flavobacteriales</taxon>
        <taxon>Flavobacteriaceae</taxon>
    </lineage>
</organism>
<feature type="chain" id="PRO_5047542061" description="Lipocalin-like domain-containing protein" evidence="1">
    <location>
        <begin position="25"/>
        <end position="161"/>
    </location>
</feature>
<dbReference type="EMBL" id="JBHULY010000008">
    <property type="protein sequence ID" value="MFD2725635.1"/>
    <property type="molecule type" value="Genomic_DNA"/>
</dbReference>
<evidence type="ECO:0000313" key="3">
    <source>
        <dbReference type="Proteomes" id="UP001597476"/>
    </source>
</evidence>
<feature type="signal peptide" evidence="1">
    <location>
        <begin position="1"/>
        <end position="24"/>
    </location>
</feature>
<accession>A0ABW5T8N6</accession>
<gene>
    <name evidence="2" type="ORF">ACFSR8_05375</name>
</gene>
<keyword evidence="3" id="KW-1185">Reference proteome</keyword>
<evidence type="ECO:0000313" key="2">
    <source>
        <dbReference type="EMBL" id="MFD2725635.1"/>
    </source>
</evidence>
<keyword evidence="1" id="KW-0732">Signal</keyword>
<dbReference type="RefSeq" id="WP_380289819.1">
    <property type="nucleotide sequence ID" value="NZ_JBHULY010000008.1"/>
</dbReference>
<evidence type="ECO:0000256" key="1">
    <source>
        <dbReference type="SAM" id="SignalP"/>
    </source>
</evidence>
<proteinExistence type="predicted"/>